<proteinExistence type="predicted"/>
<comment type="caution">
    <text evidence="1">The sequence shown here is derived from an EMBL/GenBank/DDBJ whole genome shotgun (WGS) entry which is preliminary data.</text>
</comment>
<evidence type="ECO:0000313" key="1">
    <source>
        <dbReference type="EMBL" id="OWM76950.1"/>
    </source>
</evidence>
<dbReference type="Proteomes" id="UP000197138">
    <property type="component" value="Unassembled WGS sequence"/>
</dbReference>
<name>A0A218WX54_PUNGR</name>
<evidence type="ECO:0000313" key="2">
    <source>
        <dbReference type="Proteomes" id="UP000197138"/>
    </source>
</evidence>
<organism evidence="1 2">
    <name type="scientific">Punica granatum</name>
    <name type="common">Pomegranate</name>
    <dbReference type="NCBI Taxonomy" id="22663"/>
    <lineage>
        <taxon>Eukaryota</taxon>
        <taxon>Viridiplantae</taxon>
        <taxon>Streptophyta</taxon>
        <taxon>Embryophyta</taxon>
        <taxon>Tracheophyta</taxon>
        <taxon>Spermatophyta</taxon>
        <taxon>Magnoliopsida</taxon>
        <taxon>eudicotyledons</taxon>
        <taxon>Gunneridae</taxon>
        <taxon>Pentapetalae</taxon>
        <taxon>rosids</taxon>
        <taxon>malvids</taxon>
        <taxon>Myrtales</taxon>
        <taxon>Lythraceae</taxon>
        <taxon>Punica</taxon>
    </lineage>
</organism>
<gene>
    <name evidence="1" type="ORF">CDL15_Pgr011675</name>
</gene>
<dbReference type="EMBL" id="MTKT01002940">
    <property type="protein sequence ID" value="OWM76950.1"/>
    <property type="molecule type" value="Genomic_DNA"/>
</dbReference>
<sequence length="55" mass="6327">MFVIDRGRPSKHYNLSNVEEIFVKLGLIQRIVAHSPASYSPCWKRLDLEVSLILS</sequence>
<dbReference type="AlphaFoldDB" id="A0A218WX54"/>
<protein>
    <submittedName>
        <fullName evidence="1">Uncharacterized protein</fullName>
    </submittedName>
</protein>
<accession>A0A218WX54</accession>
<reference evidence="2" key="1">
    <citation type="journal article" date="2017" name="Plant J.">
        <title>The pomegranate (Punica granatum L.) genome and the genomics of punicalagin biosynthesis.</title>
        <authorList>
            <person name="Qin G."/>
            <person name="Xu C."/>
            <person name="Ming R."/>
            <person name="Tang H."/>
            <person name="Guyot R."/>
            <person name="Kramer E.M."/>
            <person name="Hu Y."/>
            <person name="Yi X."/>
            <person name="Qi Y."/>
            <person name="Xu X."/>
            <person name="Gao Z."/>
            <person name="Pan H."/>
            <person name="Jian J."/>
            <person name="Tian Y."/>
            <person name="Yue Z."/>
            <person name="Xu Y."/>
        </authorList>
    </citation>
    <scope>NUCLEOTIDE SEQUENCE [LARGE SCALE GENOMIC DNA]</scope>
    <source>
        <strain evidence="2">cv. Dabenzi</strain>
    </source>
</reference>